<dbReference type="Pfam" id="PF00342">
    <property type="entry name" value="PGI"/>
    <property type="match status" value="2"/>
</dbReference>
<dbReference type="WBParaSite" id="Hba_15999">
    <property type="protein sequence ID" value="Hba_15999"/>
    <property type="gene ID" value="Hba_15999"/>
</dbReference>
<dbReference type="PROSITE" id="PS50127">
    <property type="entry name" value="UBC_2"/>
    <property type="match status" value="1"/>
</dbReference>
<dbReference type="FunFam" id="3.10.110.10:FF:000051">
    <property type="entry name" value="ubiquitin-conjugating enzyme E2 R2-like"/>
    <property type="match status" value="1"/>
</dbReference>
<dbReference type="InterPro" id="IPR035482">
    <property type="entry name" value="SIS_PGI_2"/>
</dbReference>
<feature type="transmembrane region" description="Helical" evidence="7">
    <location>
        <begin position="546"/>
        <end position="564"/>
    </location>
</feature>
<accession>A0A1I7XEN6</accession>
<keyword evidence="9" id="KW-1185">Reference proteome</keyword>
<evidence type="ECO:0000256" key="4">
    <source>
        <dbReference type="ARBA" id="ARBA00023152"/>
    </source>
</evidence>
<evidence type="ECO:0000259" key="8">
    <source>
        <dbReference type="PROSITE" id="PS50127"/>
    </source>
</evidence>
<dbReference type="GO" id="GO:0006096">
    <property type="term" value="P:glycolytic process"/>
    <property type="evidence" value="ECO:0007669"/>
    <property type="project" value="UniProtKB-KW"/>
</dbReference>
<dbReference type="Gene3D" id="3.10.110.10">
    <property type="entry name" value="Ubiquitin Conjugating Enzyme"/>
    <property type="match status" value="1"/>
</dbReference>
<dbReference type="PROSITE" id="PS00183">
    <property type="entry name" value="UBC_1"/>
    <property type="match status" value="1"/>
</dbReference>
<dbReference type="AlphaFoldDB" id="A0A1I7XEN6"/>
<dbReference type="PANTHER" id="PTHR11469">
    <property type="entry name" value="GLUCOSE-6-PHOSPHATE ISOMERASE"/>
    <property type="match status" value="1"/>
</dbReference>
<evidence type="ECO:0000256" key="5">
    <source>
        <dbReference type="ARBA" id="ARBA00023235"/>
    </source>
</evidence>
<evidence type="ECO:0000256" key="7">
    <source>
        <dbReference type="SAM" id="Phobius"/>
    </source>
</evidence>
<dbReference type="InterPro" id="IPR046348">
    <property type="entry name" value="SIS_dom_sf"/>
</dbReference>
<evidence type="ECO:0000256" key="2">
    <source>
        <dbReference type="ARBA" id="ARBA00022679"/>
    </source>
</evidence>
<keyword evidence="1" id="KW-0312">Gluconeogenesis</keyword>
<dbReference type="CDD" id="cd05016">
    <property type="entry name" value="SIS_PGI_2"/>
    <property type="match status" value="1"/>
</dbReference>
<evidence type="ECO:0000313" key="9">
    <source>
        <dbReference type="Proteomes" id="UP000095283"/>
    </source>
</evidence>
<dbReference type="GO" id="GO:0016740">
    <property type="term" value="F:transferase activity"/>
    <property type="evidence" value="ECO:0007669"/>
    <property type="project" value="UniProtKB-KW"/>
</dbReference>
<sequence length="647" mass="73759">MTLTRDPKFQDLKSFVDSEERNTLNIYELFKEDPQRFSKFSRLLPTRDGPILFDFSKHRITDATFQKLIDVAASRGVNTMRQDMFSGKCINFTEDRAVLHIALRNRDNIPIFVNGKDIMPDINRVLDHMEDFCDQIISGKWRGYSGEKITDVVNIGIGGSDLGPLMVTEALRHYQVGPNVHFVSNIDGTHLAEVTKRLNPETTLFIIASKTFTTQETITNAETAKEWFLNKISRWYTVQKIDQEFEIRMIRTGSRVDYTTGPIVWGEPGTNGQHAFYQLIHQGTRLIPCDFIAPVKTLNPIRGGLHHEILLANFLAQTEALMKGKTHEEAKLELLNSGMDADKIEKILPHKVFEGNRPTSSFVLPVITPFTLGALIALYEHKIFVQGIIWDINSFDQWGSPWVEMAGYALKRLMTEYKELTHRPPDGILASPIDEENFFEWECLITGPEDTCFANGVFPARISFPQDYPLSPPKMKFTCDLFHPNIYQDGRVCISILHAPGDDPTGYESSSERWSPVQSIEKILLSVVSMLAEMFPSVYVSAYLDVVTMMKILCINFTLFVRMFRAPTSKVLPISMLIAKSEAVFVMNKLLIRKFPIHRIDRVQALPLATDACYKFSSSRDSKDTVKLGRWKQNNFLKFMQAKLGMI</sequence>
<feature type="domain" description="UBC core" evidence="8">
    <location>
        <begin position="408"/>
        <end position="573"/>
    </location>
</feature>
<dbReference type="SUPFAM" id="SSF53697">
    <property type="entry name" value="SIS domain"/>
    <property type="match status" value="1"/>
</dbReference>
<evidence type="ECO:0000313" key="10">
    <source>
        <dbReference type="WBParaSite" id="Hba_15999"/>
    </source>
</evidence>
<keyword evidence="3" id="KW-0833">Ubl conjugation pathway</keyword>
<dbReference type="InterPro" id="IPR016135">
    <property type="entry name" value="UBQ-conjugating_enzyme/RWD"/>
</dbReference>
<evidence type="ECO:0000256" key="3">
    <source>
        <dbReference type="ARBA" id="ARBA00022786"/>
    </source>
</evidence>
<dbReference type="PANTHER" id="PTHR11469:SF1">
    <property type="entry name" value="GLUCOSE-6-PHOSPHATE ISOMERASE"/>
    <property type="match status" value="1"/>
</dbReference>
<keyword evidence="7" id="KW-0472">Membrane</keyword>
<keyword evidence="2" id="KW-0808">Transferase</keyword>
<feature type="active site" description="Glycyl thioester intermediate" evidence="6">
    <location>
        <position position="493"/>
    </location>
</feature>
<evidence type="ECO:0000256" key="6">
    <source>
        <dbReference type="PROSITE-ProRule" id="PRU10133"/>
    </source>
</evidence>
<keyword evidence="7" id="KW-1133">Transmembrane helix</keyword>
<reference evidence="10" key="1">
    <citation type="submission" date="2016-11" db="UniProtKB">
        <authorList>
            <consortium name="WormBaseParasite"/>
        </authorList>
    </citation>
    <scope>IDENTIFICATION</scope>
</reference>
<dbReference type="GO" id="GO:0048029">
    <property type="term" value="F:monosaccharide binding"/>
    <property type="evidence" value="ECO:0007669"/>
    <property type="project" value="TreeGrafter"/>
</dbReference>
<dbReference type="PROSITE" id="PS51463">
    <property type="entry name" value="P_GLUCOSE_ISOMERASE_3"/>
    <property type="match status" value="2"/>
</dbReference>
<dbReference type="InterPro" id="IPR000608">
    <property type="entry name" value="UBC"/>
</dbReference>
<dbReference type="GO" id="GO:0004347">
    <property type="term" value="F:glucose-6-phosphate isomerase activity"/>
    <property type="evidence" value="ECO:0007669"/>
    <property type="project" value="InterPro"/>
</dbReference>
<dbReference type="GO" id="GO:0006094">
    <property type="term" value="P:gluconeogenesis"/>
    <property type="evidence" value="ECO:0007669"/>
    <property type="project" value="UniProtKB-KW"/>
</dbReference>
<dbReference type="GO" id="GO:0051156">
    <property type="term" value="P:glucose 6-phosphate metabolic process"/>
    <property type="evidence" value="ECO:0007669"/>
    <property type="project" value="TreeGrafter"/>
</dbReference>
<dbReference type="InterPro" id="IPR023313">
    <property type="entry name" value="UBQ-conjugating_AS"/>
</dbReference>
<evidence type="ECO:0000256" key="1">
    <source>
        <dbReference type="ARBA" id="ARBA00022432"/>
    </source>
</evidence>
<dbReference type="InterPro" id="IPR035476">
    <property type="entry name" value="SIS_PGI_1"/>
</dbReference>
<name>A0A1I7XEN6_HETBA</name>
<dbReference type="CDD" id="cd05015">
    <property type="entry name" value="SIS_PGI_1"/>
    <property type="match status" value="1"/>
</dbReference>
<keyword evidence="5" id="KW-0413">Isomerase</keyword>
<dbReference type="CDD" id="cd23796">
    <property type="entry name" value="UBCc_UBE2G2"/>
    <property type="match status" value="1"/>
</dbReference>
<dbReference type="GO" id="GO:0005829">
    <property type="term" value="C:cytosol"/>
    <property type="evidence" value="ECO:0007669"/>
    <property type="project" value="TreeGrafter"/>
</dbReference>
<dbReference type="GO" id="GO:0097367">
    <property type="term" value="F:carbohydrate derivative binding"/>
    <property type="evidence" value="ECO:0007669"/>
    <property type="project" value="InterPro"/>
</dbReference>
<dbReference type="Proteomes" id="UP000095283">
    <property type="component" value="Unplaced"/>
</dbReference>
<dbReference type="SUPFAM" id="SSF54495">
    <property type="entry name" value="UBC-like"/>
    <property type="match status" value="1"/>
</dbReference>
<organism evidence="9 10">
    <name type="scientific">Heterorhabditis bacteriophora</name>
    <name type="common">Entomopathogenic nematode worm</name>
    <dbReference type="NCBI Taxonomy" id="37862"/>
    <lineage>
        <taxon>Eukaryota</taxon>
        <taxon>Metazoa</taxon>
        <taxon>Ecdysozoa</taxon>
        <taxon>Nematoda</taxon>
        <taxon>Chromadorea</taxon>
        <taxon>Rhabditida</taxon>
        <taxon>Rhabditina</taxon>
        <taxon>Rhabditomorpha</taxon>
        <taxon>Strongyloidea</taxon>
        <taxon>Heterorhabditidae</taxon>
        <taxon>Heterorhabditis</taxon>
    </lineage>
</organism>
<dbReference type="SMART" id="SM00212">
    <property type="entry name" value="UBCc"/>
    <property type="match status" value="1"/>
</dbReference>
<dbReference type="InterPro" id="IPR001672">
    <property type="entry name" value="G6P_Isomerase"/>
</dbReference>
<proteinExistence type="predicted"/>
<keyword evidence="7" id="KW-0812">Transmembrane</keyword>
<protein>
    <submittedName>
        <fullName evidence="10">UBIQUITIN_CONJUGAT_2 domain-containing protein</fullName>
    </submittedName>
</protein>
<dbReference type="Gene3D" id="3.40.50.10490">
    <property type="entry name" value="Glucose-6-phosphate isomerase like protein, domain 1"/>
    <property type="match status" value="1"/>
</dbReference>
<keyword evidence="4" id="KW-0324">Glycolysis</keyword>
<dbReference type="Pfam" id="PF00179">
    <property type="entry name" value="UQ_con"/>
    <property type="match status" value="1"/>
</dbReference>